<feature type="domain" description="Transposase IS116/IS110/IS902 C-terminal" evidence="2">
    <location>
        <begin position="277"/>
        <end position="358"/>
    </location>
</feature>
<dbReference type="InterPro" id="IPR003346">
    <property type="entry name" value="Transposase_20"/>
</dbReference>
<evidence type="ECO:0000313" key="3">
    <source>
        <dbReference type="EMBL" id="TRW42709.1"/>
    </source>
</evidence>
<dbReference type="GO" id="GO:0003677">
    <property type="term" value="F:DNA binding"/>
    <property type="evidence" value="ECO:0007669"/>
    <property type="project" value="InterPro"/>
</dbReference>
<dbReference type="AlphaFoldDB" id="A0A552WJ38"/>
<dbReference type="RefSeq" id="WP_143420244.1">
    <property type="nucleotide sequence ID" value="NZ_VJXR01000161.1"/>
</dbReference>
<name>A0A552WJ38_9MICO</name>
<sequence>MLFIGDDWAEDHHDIAIIDEAGRLLARRRLDEGVVGIEKLHGLVADHLPEDGEPADVRVGIETDRGPWVQALLAAGYVVYAINPMQAARYRERHGTSGAKSDKGDALVLAEIIRTDAAHHRPITGDSEIAEQVKVLARSHQSLIWARQRQVNVLRSNLREFYPAALGAFGTDLADRDALAVLAAAPGPDAGARLTAARVQTLLRKAGRKRYLTKRAEEIITALRGEQLRARAGIEAAYTATTKALVAVIAELNAQIDALQGQVEACFGQHPDAEIYLSQPGLGHVLGARVLAEFGDDPDRYADARARKNYSGMSPITRASGKKKVVLARFARNRHLGDALYLQAFSALSVSPGARAYYDERKARGATHNQALRAVANRLVGILHGCLRNHALYDEHTAWHTHNANVELHAA</sequence>
<reference evidence="3 4" key="1">
    <citation type="submission" date="2019-07" db="EMBL/GenBank/DDBJ databases">
        <title>Georgenia wutianyii sp. nov. and Georgenia *** sp. nov. isolated from plateau pika (Ochotona curzoniae) in the Qinghai-Tibet plateau of China.</title>
        <authorList>
            <person name="Tian Z."/>
        </authorList>
    </citation>
    <scope>NUCLEOTIDE SEQUENCE [LARGE SCALE GENOMIC DNA]</scope>
    <source>
        <strain evidence="3 4">Z446</strain>
    </source>
</reference>
<keyword evidence="4" id="KW-1185">Reference proteome</keyword>
<dbReference type="InterPro" id="IPR002525">
    <property type="entry name" value="Transp_IS110-like_N"/>
</dbReference>
<dbReference type="NCBIfam" id="NF033542">
    <property type="entry name" value="transpos_IS110"/>
    <property type="match status" value="1"/>
</dbReference>
<proteinExistence type="predicted"/>
<evidence type="ECO:0000259" key="1">
    <source>
        <dbReference type="Pfam" id="PF01548"/>
    </source>
</evidence>
<dbReference type="Proteomes" id="UP000318693">
    <property type="component" value="Unassembled WGS sequence"/>
</dbReference>
<comment type="caution">
    <text evidence="3">The sequence shown here is derived from an EMBL/GenBank/DDBJ whole genome shotgun (WGS) entry which is preliminary data.</text>
</comment>
<dbReference type="Pfam" id="PF02371">
    <property type="entry name" value="Transposase_20"/>
    <property type="match status" value="1"/>
</dbReference>
<evidence type="ECO:0000259" key="2">
    <source>
        <dbReference type="Pfam" id="PF02371"/>
    </source>
</evidence>
<protein>
    <submittedName>
        <fullName evidence="3">IS110 family transposase</fullName>
    </submittedName>
</protein>
<dbReference type="GO" id="GO:0004803">
    <property type="term" value="F:transposase activity"/>
    <property type="evidence" value="ECO:0007669"/>
    <property type="project" value="InterPro"/>
</dbReference>
<dbReference type="InterPro" id="IPR047650">
    <property type="entry name" value="Transpos_IS110"/>
</dbReference>
<evidence type="ECO:0000313" key="4">
    <source>
        <dbReference type="Proteomes" id="UP000318693"/>
    </source>
</evidence>
<organism evidence="3 4">
    <name type="scientific">Georgenia yuyongxinii</name>
    <dbReference type="NCBI Taxonomy" id="2589797"/>
    <lineage>
        <taxon>Bacteria</taxon>
        <taxon>Bacillati</taxon>
        <taxon>Actinomycetota</taxon>
        <taxon>Actinomycetes</taxon>
        <taxon>Micrococcales</taxon>
        <taxon>Bogoriellaceae</taxon>
        <taxon>Georgenia</taxon>
    </lineage>
</organism>
<dbReference type="EMBL" id="VJXR01000161">
    <property type="protein sequence ID" value="TRW42709.1"/>
    <property type="molecule type" value="Genomic_DNA"/>
</dbReference>
<feature type="domain" description="Transposase IS110-like N-terminal" evidence="1">
    <location>
        <begin position="4"/>
        <end position="163"/>
    </location>
</feature>
<dbReference type="GO" id="GO:0006313">
    <property type="term" value="P:DNA transposition"/>
    <property type="evidence" value="ECO:0007669"/>
    <property type="project" value="InterPro"/>
</dbReference>
<dbReference type="PANTHER" id="PTHR33055">
    <property type="entry name" value="TRANSPOSASE FOR INSERTION SEQUENCE ELEMENT IS1111A"/>
    <property type="match status" value="1"/>
</dbReference>
<gene>
    <name evidence="3" type="ORF">FJ693_20395</name>
</gene>
<dbReference type="Pfam" id="PF01548">
    <property type="entry name" value="DEDD_Tnp_IS110"/>
    <property type="match status" value="1"/>
</dbReference>
<dbReference type="PANTHER" id="PTHR33055:SF3">
    <property type="entry name" value="PUTATIVE TRANSPOSASE FOR IS117-RELATED"/>
    <property type="match status" value="1"/>
</dbReference>
<accession>A0A552WJ38</accession>